<protein>
    <recommendedName>
        <fullName evidence="20">Sodium channel protein</fullName>
    </recommendedName>
</protein>
<keyword evidence="5" id="KW-1003">Cell membrane</keyword>
<keyword evidence="9 20" id="KW-0851">Voltage-gated channel</keyword>
<evidence type="ECO:0000259" key="23">
    <source>
        <dbReference type="Pfam" id="PF24609"/>
    </source>
</evidence>
<keyword evidence="12 20" id="KW-0406">Ion transport</keyword>
<reference evidence="24" key="5">
    <citation type="submission" date="2025-09" db="UniProtKB">
        <authorList>
            <consortium name="Ensembl"/>
        </authorList>
    </citation>
    <scope>IDENTIFICATION</scope>
</reference>
<feature type="domain" description="SCN5A-like C-terminal IQ motif" evidence="23">
    <location>
        <begin position="293"/>
        <end position="326"/>
    </location>
</feature>
<dbReference type="OMA" id="HYGPELE"/>
<dbReference type="Pfam" id="PF00520">
    <property type="entry name" value="Ion_trans"/>
    <property type="match status" value="1"/>
</dbReference>
<evidence type="ECO:0000256" key="12">
    <source>
        <dbReference type="ARBA" id="ARBA00023065"/>
    </source>
</evidence>
<keyword evidence="16 20" id="KW-0739">Sodium transport</keyword>
<evidence type="ECO:0000259" key="22">
    <source>
        <dbReference type="Pfam" id="PF00520"/>
    </source>
</evidence>
<feature type="domain" description="Ion transport" evidence="22">
    <location>
        <begin position="15"/>
        <end position="181"/>
    </location>
</feature>
<dbReference type="GO" id="GO:0086010">
    <property type="term" value="P:membrane depolarization during action potential"/>
    <property type="evidence" value="ECO:0007669"/>
    <property type="project" value="TreeGrafter"/>
</dbReference>
<dbReference type="PANTHER" id="PTHR10037:SF208">
    <property type="entry name" value="SODIUM CHANNEL PROTEIN TYPE 10 SUBUNIT ALPHA"/>
    <property type="match status" value="1"/>
</dbReference>
<evidence type="ECO:0000256" key="11">
    <source>
        <dbReference type="ARBA" id="ARBA00023053"/>
    </source>
</evidence>
<evidence type="ECO:0000256" key="3">
    <source>
        <dbReference type="ARBA" id="ARBA00022448"/>
    </source>
</evidence>
<evidence type="ECO:0000256" key="14">
    <source>
        <dbReference type="ARBA" id="ARBA00023157"/>
    </source>
</evidence>
<feature type="compositionally biased region" description="Polar residues" evidence="21">
    <location>
        <begin position="371"/>
        <end position="380"/>
    </location>
</feature>
<evidence type="ECO:0000256" key="19">
    <source>
        <dbReference type="ARBA" id="ARBA00047025"/>
    </source>
</evidence>
<dbReference type="FunFam" id="1.10.287.70:FF:000001">
    <property type="entry name" value="Sodium channel protein"/>
    <property type="match status" value="1"/>
</dbReference>
<evidence type="ECO:0000313" key="24">
    <source>
        <dbReference type="Ensembl" id="ENSCMIP00000004965.1"/>
    </source>
</evidence>
<dbReference type="InterPro" id="IPR000048">
    <property type="entry name" value="IQ_motif_EF-hand-BS"/>
</dbReference>
<dbReference type="InterPro" id="IPR043203">
    <property type="entry name" value="VGCC_Ca_Na"/>
</dbReference>
<comment type="subcellular location">
    <subcellularLocation>
        <location evidence="1 20">Cell membrane</location>
        <topology evidence="1 20">Multi-pass membrane protein</topology>
    </subcellularLocation>
</comment>
<accession>A0A4W3GPR3</accession>
<dbReference type="InterPro" id="IPR005821">
    <property type="entry name" value="Ion_trans_dom"/>
</dbReference>
<keyword evidence="4 20" id="KW-0894">Sodium channel</keyword>
<evidence type="ECO:0000256" key="1">
    <source>
        <dbReference type="ARBA" id="ARBA00004651"/>
    </source>
</evidence>
<keyword evidence="25" id="KW-1185">Reference proteome</keyword>
<evidence type="ECO:0000256" key="17">
    <source>
        <dbReference type="ARBA" id="ARBA00023303"/>
    </source>
</evidence>
<dbReference type="Gene3D" id="1.20.5.1190">
    <property type="entry name" value="iswi atpase"/>
    <property type="match status" value="1"/>
</dbReference>
<feature type="transmembrane region" description="Helical" evidence="20">
    <location>
        <begin position="148"/>
        <end position="171"/>
    </location>
</feature>
<reference evidence="25" key="3">
    <citation type="journal article" date="2014" name="Nature">
        <title>Elephant shark genome provides unique insights into gnathostome evolution.</title>
        <authorList>
            <consortium name="International Elephant Shark Genome Sequencing Consortium"/>
            <person name="Venkatesh B."/>
            <person name="Lee A.P."/>
            <person name="Ravi V."/>
            <person name="Maurya A.K."/>
            <person name="Lian M.M."/>
            <person name="Swann J.B."/>
            <person name="Ohta Y."/>
            <person name="Flajnik M.F."/>
            <person name="Sutoh Y."/>
            <person name="Kasahara M."/>
            <person name="Hoon S."/>
            <person name="Gangu V."/>
            <person name="Roy S.W."/>
            <person name="Irimia M."/>
            <person name="Korzh V."/>
            <person name="Kondrychyn I."/>
            <person name="Lim Z.W."/>
            <person name="Tay B.H."/>
            <person name="Tohari S."/>
            <person name="Kong K.W."/>
            <person name="Ho S."/>
            <person name="Lorente-Galdos B."/>
            <person name="Quilez J."/>
            <person name="Marques-Bonet T."/>
            <person name="Raney B.J."/>
            <person name="Ingham P.W."/>
            <person name="Tay A."/>
            <person name="Hillier L.W."/>
            <person name="Minx P."/>
            <person name="Boehm T."/>
            <person name="Wilson R.K."/>
            <person name="Brenner S."/>
            <person name="Warren W.C."/>
        </authorList>
    </citation>
    <scope>NUCLEOTIDE SEQUENCE [LARGE SCALE GENOMIC DNA]</scope>
</reference>
<keyword evidence="3 20" id="KW-0813">Transport</keyword>
<dbReference type="Gene3D" id="1.10.287.70">
    <property type="match status" value="1"/>
</dbReference>
<comment type="function">
    <text evidence="20">Mediates the voltage-dependent sodium ion permeability of excitable membranes. Assuming opened or closed conformations in response to the voltage difference across the membrane, the protein forms a sodium-selective channel through which Na(+) ions may pass in accordance with their electrochemical gradient.</text>
</comment>
<evidence type="ECO:0000256" key="4">
    <source>
        <dbReference type="ARBA" id="ARBA00022461"/>
    </source>
</evidence>
<keyword evidence="7" id="KW-0677">Repeat</keyword>
<proteinExistence type="inferred from homology"/>
<keyword evidence="6 20" id="KW-0812">Transmembrane</keyword>
<dbReference type="SMART" id="SM00015">
    <property type="entry name" value="IQ"/>
    <property type="match status" value="1"/>
</dbReference>
<dbReference type="PANTHER" id="PTHR10037">
    <property type="entry name" value="VOLTAGE-GATED CATION CHANNEL CALCIUM AND SODIUM"/>
    <property type="match status" value="1"/>
</dbReference>
<evidence type="ECO:0000256" key="5">
    <source>
        <dbReference type="ARBA" id="ARBA00022475"/>
    </source>
</evidence>
<evidence type="ECO:0000256" key="18">
    <source>
        <dbReference type="ARBA" id="ARBA00025291"/>
    </source>
</evidence>
<evidence type="ECO:0000256" key="16">
    <source>
        <dbReference type="ARBA" id="ARBA00023201"/>
    </source>
</evidence>
<keyword evidence="8" id="KW-0832">Ubl conjugation</keyword>
<dbReference type="SUPFAM" id="SSF81324">
    <property type="entry name" value="Voltage-gated potassium channels"/>
    <property type="match status" value="1"/>
</dbReference>
<feature type="region of interest" description="Disordered" evidence="21">
    <location>
        <begin position="371"/>
        <end position="410"/>
    </location>
</feature>
<feature type="compositionally biased region" description="Basic and acidic residues" evidence="21">
    <location>
        <begin position="387"/>
        <end position="410"/>
    </location>
</feature>
<keyword evidence="11 20" id="KW-0915">Sodium</keyword>
<feature type="transmembrane region" description="Helical" evidence="20">
    <location>
        <begin position="44"/>
        <end position="72"/>
    </location>
</feature>
<evidence type="ECO:0000313" key="25">
    <source>
        <dbReference type="Proteomes" id="UP000314986"/>
    </source>
</evidence>
<evidence type="ECO:0000256" key="2">
    <source>
        <dbReference type="ARBA" id="ARBA00006764"/>
    </source>
</evidence>
<evidence type="ECO:0000256" key="6">
    <source>
        <dbReference type="ARBA" id="ARBA00022692"/>
    </source>
</evidence>
<evidence type="ECO:0000256" key="7">
    <source>
        <dbReference type="ARBA" id="ARBA00022737"/>
    </source>
</evidence>
<keyword evidence="10 20" id="KW-1133">Transmembrane helix</keyword>
<evidence type="ECO:0000256" key="15">
    <source>
        <dbReference type="ARBA" id="ARBA00023180"/>
    </source>
</evidence>
<dbReference type="InterPro" id="IPR001696">
    <property type="entry name" value="Na_channel_asu"/>
</dbReference>
<dbReference type="Pfam" id="PF24609">
    <property type="entry name" value="IQ_SCN5A_C"/>
    <property type="match status" value="1"/>
</dbReference>
<dbReference type="InParanoid" id="A0A4W3GPR3"/>
<evidence type="ECO:0000256" key="8">
    <source>
        <dbReference type="ARBA" id="ARBA00022843"/>
    </source>
</evidence>
<organism evidence="24 25">
    <name type="scientific">Callorhinchus milii</name>
    <name type="common">Ghost shark</name>
    <dbReference type="NCBI Taxonomy" id="7868"/>
    <lineage>
        <taxon>Eukaryota</taxon>
        <taxon>Metazoa</taxon>
        <taxon>Chordata</taxon>
        <taxon>Craniata</taxon>
        <taxon>Vertebrata</taxon>
        <taxon>Chondrichthyes</taxon>
        <taxon>Holocephali</taxon>
        <taxon>Chimaeriformes</taxon>
        <taxon>Callorhinchidae</taxon>
        <taxon>Callorhinchus</taxon>
    </lineage>
</organism>
<dbReference type="Gene3D" id="1.10.238.10">
    <property type="entry name" value="EF-hand"/>
    <property type="match status" value="1"/>
</dbReference>
<dbReference type="PROSITE" id="PS50096">
    <property type="entry name" value="IQ"/>
    <property type="match status" value="1"/>
</dbReference>
<evidence type="ECO:0000256" key="10">
    <source>
        <dbReference type="ARBA" id="ARBA00022989"/>
    </source>
</evidence>
<comment type="caution">
    <text evidence="20">Lacks conserved residue(s) required for the propagation of feature annotation.</text>
</comment>
<dbReference type="GeneTree" id="ENSGT00940000159417"/>
<dbReference type="FunFam" id="1.20.5.1190:FF:000001">
    <property type="entry name" value="Sodium channel protein"/>
    <property type="match status" value="1"/>
</dbReference>
<evidence type="ECO:0000256" key="9">
    <source>
        <dbReference type="ARBA" id="ARBA00022882"/>
    </source>
</evidence>
<reference evidence="25" key="2">
    <citation type="journal article" date="2007" name="PLoS Biol.">
        <title>Survey sequencing and comparative analysis of the elephant shark (Callorhinchus milii) genome.</title>
        <authorList>
            <person name="Venkatesh B."/>
            <person name="Kirkness E.F."/>
            <person name="Loh Y.H."/>
            <person name="Halpern A.L."/>
            <person name="Lee A.P."/>
            <person name="Johnson J."/>
            <person name="Dandona N."/>
            <person name="Viswanathan L.D."/>
            <person name="Tay A."/>
            <person name="Venter J.C."/>
            <person name="Strausberg R.L."/>
            <person name="Brenner S."/>
        </authorList>
    </citation>
    <scope>NUCLEOTIDE SEQUENCE [LARGE SCALE GENOMIC DNA]</scope>
</reference>
<keyword evidence="17 20" id="KW-0407">Ion channel</keyword>
<comment type="function">
    <text evidence="18">Tetrodotoxin-resistant channel that mediates the voltage-dependent sodium ion permeability of excitable membranes. Assuming opened or closed conformations in response to the voltage difference across the membrane, the protein forms a sodium-selective channel through which sodium ions may pass in accordance with their electrochemical gradient. Plays a role in neuropathic pain mechanisms.</text>
</comment>
<evidence type="ECO:0000256" key="13">
    <source>
        <dbReference type="ARBA" id="ARBA00023136"/>
    </source>
</evidence>
<reference evidence="25" key="1">
    <citation type="journal article" date="2006" name="Science">
        <title>Ancient noncoding elements conserved in the human genome.</title>
        <authorList>
            <person name="Venkatesh B."/>
            <person name="Kirkness E.F."/>
            <person name="Loh Y.H."/>
            <person name="Halpern A.L."/>
            <person name="Lee A.P."/>
            <person name="Johnson J."/>
            <person name="Dandona N."/>
            <person name="Viswanathan L.D."/>
            <person name="Tay A."/>
            <person name="Venter J.C."/>
            <person name="Strausberg R.L."/>
            <person name="Brenner S."/>
        </authorList>
    </citation>
    <scope>NUCLEOTIDE SEQUENCE [LARGE SCALE GENOMIC DNA]</scope>
</reference>
<dbReference type="FunFam" id="1.10.238.10:FF:000002">
    <property type="entry name" value="Sodium channel protein"/>
    <property type="match status" value="1"/>
</dbReference>
<reference evidence="24" key="4">
    <citation type="submission" date="2025-08" db="UniProtKB">
        <authorList>
            <consortium name="Ensembl"/>
        </authorList>
    </citation>
    <scope>IDENTIFICATION</scope>
</reference>
<dbReference type="InterPro" id="IPR058542">
    <property type="entry name" value="IQ_SCN5A_C"/>
</dbReference>
<dbReference type="GO" id="GO:0001518">
    <property type="term" value="C:voltage-gated sodium channel complex"/>
    <property type="evidence" value="ECO:0007669"/>
    <property type="project" value="UniProtKB-UniRule"/>
</dbReference>
<keyword evidence="13 20" id="KW-0472">Membrane</keyword>
<dbReference type="Ensembl" id="ENSCMIT00000005146.1">
    <property type="protein sequence ID" value="ENSCMIP00000004965.1"/>
    <property type="gene ID" value="ENSCMIG00000002947.1"/>
</dbReference>
<evidence type="ECO:0000256" key="20">
    <source>
        <dbReference type="RuleBase" id="RU361132"/>
    </source>
</evidence>
<comment type="subunit">
    <text evidence="19">The channel consists of an ion conducting pore forming alpha-subunit regulated by one or more associated auxiliary subunits SCN1B, SCN2B and SCN3B; electrophysiological properties may vary depending on the type of the associated beta subunits. Found in a number of complexes with PRX, DYNLT1 and PDZD2. Interacts with proteins such as FSTL1, PRX, DYNLT1, PDZD2, S100A10 and many others. Interacts with NEDD4 and NEDD4L.</text>
</comment>
<comment type="similarity">
    <text evidence="2">Belongs to the sodium channel (TC 1.A.1.10) family. Nav1.8/SCN10A subfamily.</text>
</comment>
<keyword evidence="15" id="KW-0325">Glycoprotein</keyword>
<evidence type="ECO:0000256" key="21">
    <source>
        <dbReference type="SAM" id="MobiDB-lite"/>
    </source>
</evidence>
<sequence length="410" mass="46802">NYRLVLSDLIIKYFVSPTLFRVIRLARIGRILRLIRGAKGIRTLLFALMMSLPALFNIGLLLFLVMFIYAIFGMANFAYVKKEDGINDMFNFETFGNSMICLFQITTSAGWDGLLSPILNSDRPDCDPTMVHPGSTVRGNCGNRSVGIFFFVSYIIISFLIVVNMYIAIILENFSVATEESSEPLSEDDFEMFYEVWEKFDPEATQFIAYKALSSFADALQEPLRIARPNKIKLITMDLPMVSGDRIHCLDILFAFTKRVLGESGEMDALKLQMEEKFMAANPSKISYEPITSTLRRRQEEVSAIVIQRAYRRHLLRRSMRQASFLYRHRASDCDFLAESAPEKEGLIAAMINEHYGPRTEPVDTSLCISSPPSYNSVTQAAAEGEVVGRRERENERERERERERESVSE</sequence>
<keyword evidence="14" id="KW-1015">Disulfide bond</keyword>
<dbReference type="STRING" id="7868.ENSCMIP00000004965"/>
<dbReference type="AlphaFoldDB" id="A0A4W3GPR3"/>
<dbReference type="PRINTS" id="PR00170">
    <property type="entry name" value="NACHANNEL"/>
</dbReference>
<dbReference type="GO" id="GO:0019228">
    <property type="term" value="P:neuronal action potential"/>
    <property type="evidence" value="ECO:0007669"/>
    <property type="project" value="TreeGrafter"/>
</dbReference>
<dbReference type="Proteomes" id="UP000314986">
    <property type="component" value="Unassembled WGS sequence"/>
</dbReference>
<name>A0A4W3GPR3_CALMI</name>
<dbReference type="GO" id="GO:0005248">
    <property type="term" value="F:voltage-gated sodium channel activity"/>
    <property type="evidence" value="ECO:0007669"/>
    <property type="project" value="InterPro"/>
</dbReference>